<proteinExistence type="inferred from homology"/>
<name>A0A7V8FJC5_STEMA</name>
<dbReference type="SUPFAM" id="SSF53850">
    <property type="entry name" value="Periplasmic binding protein-like II"/>
    <property type="match status" value="1"/>
</dbReference>
<protein>
    <submittedName>
        <fullName evidence="6">HTH-type transcriptional regulator YofA</fullName>
    </submittedName>
</protein>
<reference evidence="7" key="1">
    <citation type="journal article" date="2020" name="MBio">
        <title>Horizontal gene transfer to a defensive symbiont with a reduced genome amongst a multipartite beetle microbiome.</title>
        <authorList>
            <person name="Waterworth S.C."/>
            <person name="Florez L.V."/>
            <person name="Rees E.R."/>
            <person name="Hertweck C."/>
            <person name="Kaltenpoth M."/>
            <person name="Kwan J.C."/>
        </authorList>
    </citation>
    <scope>NUCLEOTIDE SEQUENCE [LARGE SCALE GENOMIC DNA]</scope>
</reference>
<comment type="similarity">
    <text evidence="1">Belongs to the LysR transcriptional regulatory family.</text>
</comment>
<keyword evidence="2" id="KW-0805">Transcription regulation</keyword>
<evidence type="ECO:0000256" key="3">
    <source>
        <dbReference type="ARBA" id="ARBA00023125"/>
    </source>
</evidence>
<evidence type="ECO:0000256" key="1">
    <source>
        <dbReference type="ARBA" id="ARBA00009437"/>
    </source>
</evidence>
<dbReference type="PANTHER" id="PTHR30537:SF3">
    <property type="entry name" value="TRANSCRIPTIONAL REGULATORY PROTEIN"/>
    <property type="match status" value="1"/>
</dbReference>
<dbReference type="PROSITE" id="PS50931">
    <property type="entry name" value="HTH_LYSR"/>
    <property type="match status" value="1"/>
</dbReference>
<dbReference type="InterPro" id="IPR058163">
    <property type="entry name" value="LysR-type_TF_proteobact-type"/>
</dbReference>
<dbReference type="GO" id="GO:0006351">
    <property type="term" value="P:DNA-templated transcription"/>
    <property type="evidence" value="ECO:0007669"/>
    <property type="project" value="TreeGrafter"/>
</dbReference>
<dbReference type="SUPFAM" id="SSF46785">
    <property type="entry name" value="Winged helix' DNA-binding domain"/>
    <property type="match status" value="1"/>
</dbReference>
<dbReference type="GO" id="GO:0043565">
    <property type="term" value="F:sequence-specific DNA binding"/>
    <property type="evidence" value="ECO:0007669"/>
    <property type="project" value="TreeGrafter"/>
</dbReference>
<dbReference type="InterPro" id="IPR036390">
    <property type="entry name" value="WH_DNA-bd_sf"/>
</dbReference>
<gene>
    <name evidence="6" type="primary">yofA_2</name>
    <name evidence="6" type="ORF">GAK31_00321</name>
</gene>
<organism evidence="6 7">
    <name type="scientific">Stenotrophomonas maltophilia</name>
    <name type="common">Pseudomonas maltophilia</name>
    <name type="synonym">Xanthomonas maltophilia</name>
    <dbReference type="NCBI Taxonomy" id="40324"/>
    <lineage>
        <taxon>Bacteria</taxon>
        <taxon>Pseudomonadati</taxon>
        <taxon>Pseudomonadota</taxon>
        <taxon>Gammaproteobacteria</taxon>
        <taxon>Lysobacterales</taxon>
        <taxon>Lysobacteraceae</taxon>
        <taxon>Stenotrophomonas</taxon>
        <taxon>Stenotrophomonas maltophilia group</taxon>
    </lineage>
</organism>
<dbReference type="InterPro" id="IPR005119">
    <property type="entry name" value="LysR_subst-bd"/>
</dbReference>
<dbReference type="PANTHER" id="PTHR30537">
    <property type="entry name" value="HTH-TYPE TRANSCRIPTIONAL REGULATOR"/>
    <property type="match status" value="1"/>
</dbReference>
<dbReference type="InterPro" id="IPR000847">
    <property type="entry name" value="LysR_HTH_N"/>
</dbReference>
<evidence type="ECO:0000313" key="6">
    <source>
        <dbReference type="EMBL" id="KAF1017062.1"/>
    </source>
</evidence>
<dbReference type="InterPro" id="IPR036388">
    <property type="entry name" value="WH-like_DNA-bd_sf"/>
</dbReference>
<keyword evidence="4" id="KW-0804">Transcription</keyword>
<keyword evidence="3" id="KW-0238">DNA-binding</keyword>
<comment type="caution">
    <text evidence="6">The sequence shown here is derived from an EMBL/GenBank/DDBJ whole genome shotgun (WGS) entry which is preliminary data.</text>
</comment>
<evidence type="ECO:0000313" key="7">
    <source>
        <dbReference type="Proteomes" id="UP000487117"/>
    </source>
</evidence>
<dbReference type="GO" id="GO:0003700">
    <property type="term" value="F:DNA-binding transcription factor activity"/>
    <property type="evidence" value="ECO:0007669"/>
    <property type="project" value="InterPro"/>
</dbReference>
<dbReference type="Pfam" id="PF00126">
    <property type="entry name" value="HTH_1"/>
    <property type="match status" value="1"/>
</dbReference>
<sequence>MDDKKRTDPDWQDIRVFLALGRYGSLSAAARALGTNHSTISRRLHSLETTLGEKLMERRPQGYVLTPAGTHALAAAGEMETAVQTLGRGQRDGTPRGLVRVNAPPALAQGFLTLPLAQVPLHYPGLDIDLASDLRPVSLERHVTDITVRLDAPQDGDFIARPLGRMAFGFYGTAEHCQRVAAGELPPLVGFGEATAFLPEALWLARTFPQARAAFRANNQLAQAAAASTGVGIALLPHYLGRVTPGLQHCPLGPVHPPRSIFLLTRRQDRQDLPICTVADSLLRIFDEARALFEA</sequence>
<evidence type="ECO:0000256" key="4">
    <source>
        <dbReference type="ARBA" id="ARBA00023163"/>
    </source>
</evidence>
<feature type="domain" description="HTH lysR-type" evidence="5">
    <location>
        <begin position="9"/>
        <end position="66"/>
    </location>
</feature>
<dbReference type="Pfam" id="PF03466">
    <property type="entry name" value="LysR_substrate"/>
    <property type="match status" value="1"/>
</dbReference>
<dbReference type="Gene3D" id="3.40.190.290">
    <property type="match status" value="1"/>
</dbReference>
<dbReference type="EMBL" id="WNDS01000001">
    <property type="protein sequence ID" value="KAF1017062.1"/>
    <property type="molecule type" value="Genomic_DNA"/>
</dbReference>
<evidence type="ECO:0000256" key="2">
    <source>
        <dbReference type="ARBA" id="ARBA00023015"/>
    </source>
</evidence>
<dbReference type="AlphaFoldDB" id="A0A7V8FJC5"/>
<accession>A0A7V8FJC5</accession>
<evidence type="ECO:0000259" key="5">
    <source>
        <dbReference type="PROSITE" id="PS50931"/>
    </source>
</evidence>
<dbReference type="Proteomes" id="UP000487117">
    <property type="component" value="Unassembled WGS sequence"/>
</dbReference>
<dbReference type="Gene3D" id="1.10.10.10">
    <property type="entry name" value="Winged helix-like DNA-binding domain superfamily/Winged helix DNA-binding domain"/>
    <property type="match status" value="1"/>
</dbReference>